<feature type="transmembrane region" description="Helical" evidence="1">
    <location>
        <begin position="66"/>
        <end position="84"/>
    </location>
</feature>
<feature type="transmembrane region" description="Helical" evidence="1">
    <location>
        <begin position="217"/>
        <end position="232"/>
    </location>
</feature>
<feature type="transmembrane region" description="Helical" evidence="1">
    <location>
        <begin position="90"/>
        <end position="107"/>
    </location>
</feature>
<dbReference type="InterPro" id="IPR003675">
    <property type="entry name" value="Rce1/LyrA-like_dom"/>
</dbReference>
<dbReference type="EMBL" id="CAJHIR010000021">
    <property type="protein sequence ID" value="CAD6493155.1"/>
    <property type="molecule type" value="Genomic_DNA"/>
</dbReference>
<dbReference type="Proteomes" id="UP000612009">
    <property type="component" value="Unassembled WGS sequence"/>
</dbReference>
<keyword evidence="1" id="KW-0812">Transmembrane</keyword>
<dbReference type="GO" id="GO:0080120">
    <property type="term" value="P:CAAX-box protein maturation"/>
    <property type="evidence" value="ECO:0007669"/>
    <property type="project" value="UniProtKB-ARBA"/>
</dbReference>
<evidence type="ECO:0000313" key="4">
    <source>
        <dbReference type="Proteomes" id="UP000612009"/>
    </source>
</evidence>
<feature type="transmembrane region" description="Helical" evidence="1">
    <location>
        <begin position="12"/>
        <end position="30"/>
    </location>
</feature>
<keyword evidence="1" id="KW-1133">Transmembrane helix</keyword>
<keyword evidence="1" id="KW-0472">Membrane</keyword>
<feature type="domain" description="CAAX prenyl protease 2/Lysostaphin resistance protein A-like" evidence="2">
    <location>
        <begin position="163"/>
        <end position="250"/>
    </location>
</feature>
<dbReference type="Pfam" id="PF02517">
    <property type="entry name" value="Rce1-like"/>
    <property type="match status" value="1"/>
</dbReference>
<sequence>MAYIRSISRWEWLLILGIFIAISITEYIFTYEDVRIGIVMALFTAIGIYLVISVKAPGVHVVDSAECLALVPIYILITSSLPWFFLRQIYLLPAVYATILGLCFYYVHKKDISFEELGFKKDRILKYALLGVLIGVPFGTIEYFIITPAPVFPAFTLGHLFRDFIYMLFFVALGEELLFRALIQRNLSYAFGTKTGLVSASFMFAVMHLTWRSVPELFFVFFGGMVLGYLYYKTGSLTAPISVHAVGNTMLVGVLPYIFQ</sequence>
<reference evidence="3" key="1">
    <citation type="submission" date="2020-10" db="EMBL/GenBank/DDBJ databases">
        <authorList>
            <person name="Hahn C.J."/>
            <person name="Laso-Perez R."/>
            <person name="Vulcano F."/>
            <person name="Vaziourakis K.-M."/>
            <person name="Stokke R."/>
            <person name="Steen I.H."/>
            <person name="Teske A."/>
            <person name="Boetius A."/>
            <person name="Liebeke M."/>
            <person name="Amann R."/>
            <person name="Knittel K."/>
        </authorList>
    </citation>
    <scope>NUCLEOTIDE SEQUENCE</scope>
    <source>
        <strain evidence="3">Gfbio:e3339647-f889-4370-9287-4fb5cb688e4c:AG392J18_GoMArc1</strain>
    </source>
</reference>
<name>A0A811TEG9_9EURY</name>
<dbReference type="PANTHER" id="PTHR39430">
    <property type="entry name" value="MEMBRANE-ASSOCIATED PROTEASE-RELATED"/>
    <property type="match status" value="1"/>
</dbReference>
<evidence type="ECO:0000313" key="3">
    <source>
        <dbReference type="EMBL" id="CAD6493155.1"/>
    </source>
</evidence>
<feature type="transmembrane region" description="Helical" evidence="1">
    <location>
        <begin position="36"/>
        <end position="54"/>
    </location>
</feature>
<accession>A0A811TEG9</accession>
<proteinExistence type="predicted"/>
<dbReference type="GO" id="GO:0006508">
    <property type="term" value="P:proteolysis"/>
    <property type="evidence" value="ECO:0007669"/>
    <property type="project" value="UniProtKB-KW"/>
</dbReference>
<feature type="transmembrane region" description="Helical" evidence="1">
    <location>
        <begin position="164"/>
        <end position="183"/>
    </location>
</feature>
<dbReference type="GO" id="GO:0004175">
    <property type="term" value="F:endopeptidase activity"/>
    <property type="evidence" value="ECO:0007669"/>
    <property type="project" value="UniProtKB-ARBA"/>
</dbReference>
<keyword evidence="3" id="KW-0645">Protease</keyword>
<organism evidence="3 4">
    <name type="scientific">Candidatus Argoarchaeum ethanivorans</name>
    <dbReference type="NCBI Taxonomy" id="2608793"/>
    <lineage>
        <taxon>Archaea</taxon>
        <taxon>Methanobacteriati</taxon>
        <taxon>Methanobacteriota</taxon>
        <taxon>Stenosarchaea group</taxon>
        <taxon>Methanomicrobia</taxon>
        <taxon>Methanosarcinales</taxon>
        <taxon>Methanosarcinales incertae sedis</taxon>
        <taxon>GOM Arc I cluster</taxon>
        <taxon>Candidatus Argoarchaeum</taxon>
    </lineage>
</organism>
<evidence type="ECO:0000259" key="2">
    <source>
        <dbReference type="Pfam" id="PF02517"/>
    </source>
</evidence>
<dbReference type="PANTHER" id="PTHR39430:SF1">
    <property type="entry name" value="PROTEASE"/>
    <property type="match status" value="1"/>
</dbReference>
<feature type="transmembrane region" description="Helical" evidence="1">
    <location>
        <begin position="239"/>
        <end position="259"/>
    </location>
</feature>
<comment type="caution">
    <text evidence="3">The sequence shown here is derived from an EMBL/GenBank/DDBJ whole genome shotgun (WGS) entry which is preliminary data.</text>
</comment>
<keyword evidence="3" id="KW-0378">Hydrolase</keyword>
<evidence type="ECO:0000256" key="1">
    <source>
        <dbReference type="SAM" id="Phobius"/>
    </source>
</evidence>
<feature type="transmembrane region" description="Helical" evidence="1">
    <location>
        <begin position="127"/>
        <end position="152"/>
    </location>
</feature>
<protein>
    <submittedName>
        <fullName evidence="3">CAAX protease self-immunity</fullName>
    </submittedName>
</protein>
<gene>
    <name evidence="3" type="ORF">LAKADJCE_00449</name>
</gene>
<dbReference type="AlphaFoldDB" id="A0A811TEG9"/>